<evidence type="ECO:0000313" key="2">
    <source>
        <dbReference type="EMBL" id="RMC09002.1"/>
    </source>
</evidence>
<organism evidence="2 3">
    <name type="scientific">Hirundo rustica rustica</name>
    <dbReference type="NCBI Taxonomy" id="333673"/>
    <lineage>
        <taxon>Eukaryota</taxon>
        <taxon>Metazoa</taxon>
        <taxon>Chordata</taxon>
        <taxon>Craniata</taxon>
        <taxon>Vertebrata</taxon>
        <taxon>Euteleostomi</taxon>
        <taxon>Archelosauria</taxon>
        <taxon>Archosauria</taxon>
        <taxon>Dinosauria</taxon>
        <taxon>Saurischia</taxon>
        <taxon>Theropoda</taxon>
        <taxon>Coelurosauria</taxon>
        <taxon>Aves</taxon>
        <taxon>Neognathae</taxon>
        <taxon>Neoaves</taxon>
        <taxon>Telluraves</taxon>
        <taxon>Australaves</taxon>
        <taxon>Passeriformes</taxon>
        <taxon>Sylvioidea</taxon>
        <taxon>Hirundinidae</taxon>
        <taxon>Hirundo</taxon>
    </lineage>
</organism>
<reference evidence="2 3" key="1">
    <citation type="submission" date="2018-07" db="EMBL/GenBank/DDBJ databases">
        <title>A high quality draft genome assembly of the barn swallow (H. rustica rustica).</title>
        <authorList>
            <person name="Formenti G."/>
            <person name="Chiara M."/>
            <person name="Poveda L."/>
            <person name="Francoijs K.-J."/>
            <person name="Bonisoli-Alquati A."/>
            <person name="Canova L."/>
            <person name="Gianfranceschi L."/>
            <person name="Horner D.S."/>
            <person name="Saino N."/>
        </authorList>
    </citation>
    <scope>NUCLEOTIDE SEQUENCE [LARGE SCALE GENOMIC DNA]</scope>
    <source>
        <strain evidence="2">Chelidonia</strain>
        <tissue evidence="2">Blood</tissue>
    </source>
</reference>
<feature type="region of interest" description="Disordered" evidence="1">
    <location>
        <begin position="115"/>
        <end position="182"/>
    </location>
</feature>
<dbReference type="AlphaFoldDB" id="A0A3M0K753"/>
<feature type="compositionally biased region" description="Polar residues" evidence="1">
    <location>
        <begin position="158"/>
        <end position="182"/>
    </location>
</feature>
<gene>
    <name evidence="2" type="ORF">DUI87_14000</name>
</gene>
<dbReference type="EMBL" id="QRBI01000116">
    <property type="protein sequence ID" value="RMC09002.1"/>
    <property type="molecule type" value="Genomic_DNA"/>
</dbReference>
<name>A0A3M0K753_HIRRU</name>
<sequence length="182" mass="20143">MLIVVLVKKSSSEKIGFDFVMNSEVLNTGKITKIVQQIGHIITKHKAFTVQLTDGPPETSGLEEMLVHPTGSMGGVISAWHHLGGVKLGKYKGKERKDYCTEKMDLGPKSKVNRVNRKQNEHPRGSSVQKWPCAGVGERVGTAKPGEEKVVWRPPSFFQGQEGLQENQRGTIPQELQGQDKE</sequence>
<keyword evidence="3" id="KW-1185">Reference proteome</keyword>
<evidence type="ECO:0000256" key="1">
    <source>
        <dbReference type="SAM" id="MobiDB-lite"/>
    </source>
</evidence>
<evidence type="ECO:0000313" key="3">
    <source>
        <dbReference type="Proteomes" id="UP000269221"/>
    </source>
</evidence>
<proteinExistence type="predicted"/>
<accession>A0A3M0K753</accession>
<protein>
    <submittedName>
        <fullName evidence="2">Uncharacterized protein</fullName>
    </submittedName>
</protein>
<comment type="caution">
    <text evidence="2">The sequence shown here is derived from an EMBL/GenBank/DDBJ whole genome shotgun (WGS) entry which is preliminary data.</text>
</comment>
<dbReference type="Proteomes" id="UP000269221">
    <property type="component" value="Unassembled WGS sequence"/>
</dbReference>